<keyword evidence="1" id="KW-0732">Signal</keyword>
<accession>A0A5J6H8A5</accession>
<evidence type="ECO:0008006" key="4">
    <source>
        <dbReference type="Google" id="ProtNLM"/>
    </source>
</evidence>
<protein>
    <recommendedName>
        <fullName evidence="4">Secreted protein</fullName>
    </recommendedName>
</protein>
<evidence type="ECO:0000313" key="2">
    <source>
        <dbReference type="EMBL" id="QEV16306.1"/>
    </source>
</evidence>
<keyword evidence="3" id="KW-1185">Reference proteome</keyword>
<feature type="signal peptide" evidence="1">
    <location>
        <begin position="1"/>
        <end position="33"/>
    </location>
</feature>
<gene>
    <name evidence="2" type="ORF">CP975_01195</name>
</gene>
<sequence>MALSQVARRGRIAVSALILTAAAAAWPAAPATAATGPTSADATTSADVTCVLRPGIVHKDTLGNTFTGDLYCANAPGDLYGRPAFDAPVTGRLKTTQSWFVCYSIGEAHKGGNNIWYYTQGDETVNLPGLKAWGNMPASSVLTSTDPFPGLPRCPWH</sequence>
<name>A0A5J6H8A5_STRAD</name>
<evidence type="ECO:0000256" key="1">
    <source>
        <dbReference type="SAM" id="SignalP"/>
    </source>
</evidence>
<evidence type="ECO:0000313" key="3">
    <source>
        <dbReference type="Proteomes" id="UP000326553"/>
    </source>
</evidence>
<dbReference type="EMBL" id="CP023695">
    <property type="protein sequence ID" value="QEV16306.1"/>
    <property type="molecule type" value="Genomic_DNA"/>
</dbReference>
<dbReference type="AlphaFoldDB" id="A0A5J6H8A5"/>
<dbReference type="Proteomes" id="UP000326553">
    <property type="component" value="Chromosome"/>
</dbReference>
<proteinExistence type="predicted"/>
<dbReference type="KEGG" id="salw:CP975_01195"/>
<organism evidence="2 3">
    <name type="scientific">Streptomyces alboniger</name>
    <dbReference type="NCBI Taxonomy" id="132473"/>
    <lineage>
        <taxon>Bacteria</taxon>
        <taxon>Bacillati</taxon>
        <taxon>Actinomycetota</taxon>
        <taxon>Actinomycetes</taxon>
        <taxon>Kitasatosporales</taxon>
        <taxon>Streptomycetaceae</taxon>
        <taxon>Streptomyces</taxon>
        <taxon>Streptomyces aurantiacus group</taxon>
    </lineage>
</organism>
<feature type="chain" id="PRO_5023928409" description="Secreted protein" evidence="1">
    <location>
        <begin position="34"/>
        <end position="157"/>
    </location>
</feature>
<dbReference type="RefSeq" id="WP_055535563.1">
    <property type="nucleotide sequence ID" value="NZ_CP023695.1"/>
</dbReference>
<reference evidence="2 3" key="1">
    <citation type="submission" date="2017-09" db="EMBL/GenBank/DDBJ databases">
        <authorList>
            <person name="Lee N."/>
            <person name="Cho B.-K."/>
        </authorList>
    </citation>
    <scope>NUCLEOTIDE SEQUENCE [LARGE SCALE GENOMIC DNA]</scope>
    <source>
        <strain evidence="2 3">ATCC 12461</strain>
    </source>
</reference>
<dbReference type="OrthoDB" id="3479263at2"/>